<keyword evidence="4 10" id="KW-1133">Transmembrane helix</keyword>
<evidence type="ECO:0000256" key="2">
    <source>
        <dbReference type="ARBA" id="ARBA00022475"/>
    </source>
</evidence>
<dbReference type="Pfam" id="PF02537">
    <property type="entry name" value="CRCB"/>
    <property type="match status" value="1"/>
</dbReference>
<dbReference type="GO" id="GO:0005886">
    <property type="term" value="C:plasma membrane"/>
    <property type="evidence" value="ECO:0007669"/>
    <property type="project" value="UniProtKB-SubCell"/>
</dbReference>
<comment type="catalytic activity">
    <reaction evidence="8">
        <text>fluoride(in) = fluoride(out)</text>
        <dbReference type="Rhea" id="RHEA:76159"/>
        <dbReference type="ChEBI" id="CHEBI:17051"/>
    </reaction>
    <physiologicalReaction direction="left-to-right" evidence="8">
        <dbReference type="Rhea" id="RHEA:76160"/>
    </physiologicalReaction>
</comment>
<evidence type="ECO:0000256" key="8">
    <source>
        <dbReference type="ARBA" id="ARBA00035585"/>
    </source>
</evidence>
<evidence type="ECO:0000256" key="5">
    <source>
        <dbReference type="ARBA" id="ARBA00023136"/>
    </source>
</evidence>
<reference evidence="11 12" key="1">
    <citation type="journal article" date="2015" name="Int. J. Syst. Evol. Microbiol.">
        <title>Tumebacillus algifaecis sp. nov., isolated from decomposing algal scum.</title>
        <authorList>
            <person name="Wu Y.F."/>
            <person name="Zhang B."/>
            <person name="Xing P."/>
            <person name="Wu Q.L."/>
            <person name="Liu S.J."/>
        </authorList>
    </citation>
    <scope>NUCLEOTIDE SEQUENCE [LARGE SCALE GENOMIC DNA]</scope>
    <source>
        <strain evidence="11 12">THMBR28</strain>
    </source>
</reference>
<protein>
    <recommendedName>
        <fullName evidence="10">Fluoride-specific ion channel FluC</fullName>
    </recommendedName>
</protein>
<dbReference type="RefSeq" id="WP_094237858.1">
    <property type="nucleotide sequence ID" value="NZ_CP022657.1"/>
</dbReference>
<comment type="activity regulation">
    <text evidence="10">Na(+) is not transported, but it plays an essential structural role and its presence is essential for fluoride channel function.</text>
</comment>
<keyword evidence="10" id="KW-0406">Ion transport</keyword>
<evidence type="ECO:0000256" key="1">
    <source>
        <dbReference type="ARBA" id="ARBA00004651"/>
    </source>
</evidence>
<evidence type="ECO:0000313" key="11">
    <source>
        <dbReference type="EMBL" id="ASS76627.1"/>
    </source>
</evidence>
<keyword evidence="10" id="KW-0813">Transport</keyword>
<organism evidence="11 12">
    <name type="scientific">Tumebacillus algifaecis</name>
    <dbReference type="NCBI Taxonomy" id="1214604"/>
    <lineage>
        <taxon>Bacteria</taxon>
        <taxon>Bacillati</taxon>
        <taxon>Bacillota</taxon>
        <taxon>Bacilli</taxon>
        <taxon>Bacillales</taxon>
        <taxon>Alicyclobacillaceae</taxon>
        <taxon>Tumebacillus</taxon>
    </lineage>
</organism>
<dbReference type="PANTHER" id="PTHR28259">
    <property type="entry name" value="FLUORIDE EXPORT PROTEIN 1-RELATED"/>
    <property type="match status" value="1"/>
</dbReference>
<proteinExistence type="inferred from homology"/>
<evidence type="ECO:0000256" key="4">
    <source>
        <dbReference type="ARBA" id="ARBA00022989"/>
    </source>
</evidence>
<feature type="binding site" evidence="10">
    <location>
        <position position="69"/>
    </location>
    <ligand>
        <name>Na(+)</name>
        <dbReference type="ChEBI" id="CHEBI:29101"/>
        <note>structural</note>
    </ligand>
</feature>
<name>A0A223D561_9BACL</name>
<dbReference type="EMBL" id="CP022657">
    <property type="protein sequence ID" value="ASS76627.1"/>
    <property type="molecule type" value="Genomic_DNA"/>
</dbReference>
<dbReference type="AlphaFoldDB" id="A0A223D561"/>
<feature type="transmembrane region" description="Helical" evidence="10">
    <location>
        <begin position="58"/>
        <end position="78"/>
    </location>
</feature>
<evidence type="ECO:0000256" key="9">
    <source>
        <dbReference type="ARBA" id="ARBA00049940"/>
    </source>
</evidence>
<sequence length="121" mass="12734">MVYAALFVGGALGAMLRLAAGEILPYGAWTTMGINWLGCLVLGFFLPYTAVKGKLPEAVRIGISAGVLGGFTTFSTFSVETLAFVQQERWWSALLYVGGSLLGGIALAGCGWLAARRTVRA</sequence>
<evidence type="ECO:0000256" key="3">
    <source>
        <dbReference type="ARBA" id="ARBA00022692"/>
    </source>
</evidence>
<keyword evidence="10" id="KW-0915">Sodium</keyword>
<evidence type="ECO:0000256" key="7">
    <source>
        <dbReference type="ARBA" id="ARBA00035120"/>
    </source>
</evidence>
<dbReference type="OrthoDB" id="9815830at2"/>
<dbReference type="Proteomes" id="UP000214688">
    <property type="component" value="Chromosome"/>
</dbReference>
<dbReference type="KEGG" id="tab:CIG75_17740"/>
<keyword evidence="6 10" id="KW-0407">Ion channel</keyword>
<dbReference type="PANTHER" id="PTHR28259:SF1">
    <property type="entry name" value="FLUORIDE EXPORT PROTEIN 1-RELATED"/>
    <property type="match status" value="1"/>
</dbReference>
<dbReference type="GO" id="GO:0046872">
    <property type="term" value="F:metal ion binding"/>
    <property type="evidence" value="ECO:0007669"/>
    <property type="project" value="UniProtKB-KW"/>
</dbReference>
<dbReference type="InterPro" id="IPR003691">
    <property type="entry name" value="FluC"/>
</dbReference>
<dbReference type="GO" id="GO:0140114">
    <property type="term" value="P:cellular detoxification of fluoride"/>
    <property type="evidence" value="ECO:0007669"/>
    <property type="project" value="UniProtKB-UniRule"/>
</dbReference>
<comment type="function">
    <text evidence="9 10">Fluoride-specific ion channel. Important for reducing fluoride concentration in the cell, thus reducing its toxicity.</text>
</comment>
<keyword evidence="2 10" id="KW-1003">Cell membrane</keyword>
<feature type="transmembrane region" description="Helical" evidence="10">
    <location>
        <begin position="90"/>
        <end position="115"/>
    </location>
</feature>
<evidence type="ECO:0000256" key="6">
    <source>
        <dbReference type="ARBA" id="ARBA00023303"/>
    </source>
</evidence>
<feature type="transmembrane region" description="Helical" evidence="10">
    <location>
        <begin position="31"/>
        <end position="51"/>
    </location>
</feature>
<comment type="similarity">
    <text evidence="7 10">Belongs to the fluoride channel Fluc/FEX (TC 1.A.43) family.</text>
</comment>
<accession>A0A223D561</accession>
<evidence type="ECO:0000256" key="10">
    <source>
        <dbReference type="HAMAP-Rule" id="MF_00454"/>
    </source>
</evidence>
<dbReference type="HAMAP" id="MF_00454">
    <property type="entry name" value="FluC"/>
    <property type="match status" value="1"/>
</dbReference>
<keyword evidence="3 10" id="KW-0812">Transmembrane</keyword>
<keyword evidence="5 10" id="KW-0472">Membrane</keyword>
<gene>
    <name evidence="10" type="primary">fluC</name>
    <name evidence="10" type="synonym">crcB</name>
    <name evidence="11" type="ORF">CIG75_17740</name>
</gene>
<feature type="binding site" evidence="10">
    <location>
        <position position="72"/>
    </location>
    <ligand>
        <name>Na(+)</name>
        <dbReference type="ChEBI" id="CHEBI:29101"/>
        <note>structural</note>
    </ligand>
</feature>
<keyword evidence="12" id="KW-1185">Reference proteome</keyword>
<evidence type="ECO:0000313" key="12">
    <source>
        <dbReference type="Proteomes" id="UP000214688"/>
    </source>
</evidence>
<keyword evidence="10" id="KW-0479">Metal-binding</keyword>
<dbReference type="GO" id="GO:0062054">
    <property type="term" value="F:fluoride channel activity"/>
    <property type="evidence" value="ECO:0007669"/>
    <property type="project" value="UniProtKB-UniRule"/>
</dbReference>
<comment type="subcellular location">
    <subcellularLocation>
        <location evidence="1 10">Cell membrane</location>
        <topology evidence="1 10">Multi-pass membrane protein</topology>
    </subcellularLocation>
</comment>